<dbReference type="Proteomes" id="UP001152888">
    <property type="component" value="Unassembled WGS sequence"/>
</dbReference>
<evidence type="ECO:0000313" key="1">
    <source>
        <dbReference type="EMBL" id="CAH1972401.1"/>
    </source>
</evidence>
<dbReference type="EMBL" id="CAKOFQ010006798">
    <property type="protein sequence ID" value="CAH1972401.1"/>
    <property type="molecule type" value="Genomic_DNA"/>
</dbReference>
<reference evidence="2" key="1">
    <citation type="submission" date="2022-03" db="EMBL/GenBank/DDBJ databases">
        <authorList>
            <person name="Sayadi A."/>
        </authorList>
    </citation>
    <scope>NUCLEOTIDE SEQUENCE</scope>
</reference>
<evidence type="ECO:0000313" key="2">
    <source>
        <dbReference type="EMBL" id="CAH1995057.1"/>
    </source>
</evidence>
<accession>A0A9P0LFX2</accession>
<dbReference type="EMBL" id="CAKOFQ010007213">
    <property type="protein sequence ID" value="CAH1995057.1"/>
    <property type="molecule type" value="Genomic_DNA"/>
</dbReference>
<evidence type="ECO:0000313" key="3">
    <source>
        <dbReference type="Proteomes" id="UP001152888"/>
    </source>
</evidence>
<dbReference type="AlphaFoldDB" id="A0A9P0LFX2"/>
<keyword evidence="3" id="KW-1185">Reference proteome</keyword>
<sequence>MTLLFFEVLSTKQFSKLVCWQIQNGIFECVNCFFWRLEPLTTQSVFNFRESKEILKT</sequence>
<organism evidence="2 3">
    <name type="scientific">Acanthoscelides obtectus</name>
    <name type="common">Bean weevil</name>
    <name type="synonym">Bruchus obtectus</name>
    <dbReference type="NCBI Taxonomy" id="200917"/>
    <lineage>
        <taxon>Eukaryota</taxon>
        <taxon>Metazoa</taxon>
        <taxon>Ecdysozoa</taxon>
        <taxon>Arthropoda</taxon>
        <taxon>Hexapoda</taxon>
        <taxon>Insecta</taxon>
        <taxon>Pterygota</taxon>
        <taxon>Neoptera</taxon>
        <taxon>Endopterygota</taxon>
        <taxon>Coleoptera</taxon>
        <taxon>Polyphaga</taxon>
        <taxon>Cucujiformia</taxon>
        <taxon>Chrysomeloidea</taxon>
        <taxon>Chrysomelidae</taxon>
        <taxon>Bruchinae</taxon>
        <taxon>Bruchini</taxon>
        <taxon>Acanthoscelides</taxon>
    </lineage>
</organism>
<gene>
    <name evidence="2" type="ORF">ACAOBT_LOCUS22370</name>
    <name evidence="1" type="ORF">ACAOBT_LOCUS9982</name>
</gene>
<protein>
    <submittedName>
        <fullName evidence="2">Uncharacterized protein</fullName>
    </submittedName>
</protein>
<proteinExistence type="predicted"/>
<name>A0A9P0LFX2_ACAOB</name>
<comment type="caution">
    <text evidence="2">The sequence shown here is derived from an EMBL/GenBank/DDBJ whole genome shotgun (WGS) entry which is preliminary data.</text>
</comment>